<feature type="transmembrane region" description="Helical" evidence="4">
    <location>
        <begin position="51"/>
        <end position="71"/>
    </location>
</feature>
<proteinExistence type="inferred from homology"/>
<keyword evidence="4" id="KW-0813">Transport</keyword>
<comment type="caution">
    <text evidence="5">The sequence shown here is derived from an EMBL/GenBank/DDBJ whole genome shotgun (WGS) entry which is preliminary data.</text>
</comment>
<evidence type="ECO:0000313" key="6">
    <source>
        <dbReference type="Proteomes" id="UP001152885"/>
    </source>
</evidence>
<keyword evidence="2 4" id="KW-1133">Transmembrane helix</keyword>
<protein>
    <recommendedName>
        <fullName evidence="4">Copper transport protein</fullName>
    </recommendedName>
</protein>
<accession>A0A9W4XG34</accession>
<evidence type="ECO:0000313" key="5">
    <source>
        <dbReference type="EMBL" id="CAI5757389.1"/>
    </source>
</evidence>
<comment type="similarity">
    <text evidence="4">Belongs to the copper transporter (Ctr) (TC 1.A.56) family. SLC31A subfamily.</text>
</comment>
<dbReference type="OrthoDB" id="161814at2759"/>
<keyword evidence="3 4" id="KW-0472">Membrane</keyword>
<keyword evidence="4" id="KW-0187">Copper transport</keyword>
<feature type="transmembrane region" description="Helical" evidence="4">
    <location>
        <begin position="135"/>
        <end position="154"/>
    </location>
</feature>
<evidence type="ECO:0000256" key="3">
    <source>
        <dbReference type="ARBA" id="ARBA00023136"/>
    </source>
</evidence>
<dbReference type="AlphaFoldDB" id="A0A9W4XG34"/>
<dbReference type="InterPro" id="IPR007274">
    <property type="entry name" value="Cop_transporter"/>
</dbReference>
<evidence type="ECO:0000256" key="2">
    <source>
        <dbReference type="ARBA" id="ARBA00022989"/>
    </source>
</evidence>
<keyword evidence="4" id="KW-0406">Ion transport</keyword>
<evidence type="ECO:0000256" key="4">
    <source>
        <dbReference type="RuleBase" id="RU367022"/>
    </source>
</evidence>
<keyword evidence="1 4" id="KW-0812">Transmembrane</keyword>
<dbReference type="PANTHER" id="PTHR12483:SF115">
    <property type="entry name" value="COPPER TRANSPORT PROTEIN"/>
    <property type="match status" value="1"/>
</dbReference>
<organism evidence="5 6">
    <name type="scientific">Candida verbasci</name>
    <dbReference type="NCBI Taxonomy" id="1227364"/>
    <lineage>
        <taxon>Eukaryota</taxon>
        <taxon>Fungi</taxon>
        <taxon>Dikarya</taxon>
        <taxon>Ascomycota</taxon>
        <taxon>Saccharomycotina</taxon>
        <taxon>Pichiomycetes</taxon>
        <taxon>Debaryomycetaceae</taxon>
        <taxon>Candida/Lodderomyces clade</taxon>
        <taxon>Candida</taxon>
    </lineage>
</organism>
<comment type="subcellular location">
    <subcellularLocation>
        <location evidence="4">Membrane</location>
        <topology evidence="4">Multi-pass membrane protein</topology>
    </subcellularLocation>
</comment>
<reference evidence="5" key="1">
    <citation type="submission" date="2022-12" db="EMBL/GenBank/DDBJ databases">
        <authorList>
            <person name="Brejova B."/>
        </authorList>
    </citation>
    <scope>NUCLEOTIDE SEQUENCE</scope>
</reference>
<keyword evidence="4" id="KW-0186">Copper</keyword>
<keyword evidence="6" id="KW-1185">Reference proteome</keyword>
<dbReference type="Proteomes" id="UP001152885">
    <property type="component" value="Unassembled WGS sequence"/>
</dbReference>
<dbReference type="Pfam" id="PF04145">
    <property type="entry name" value="Ctr"/>
    <property type="match status" value="1"/>
</dbReference>
<dbReference type="EMBL" id="CANTUO010000001">
    <property type="protein sequence ID" value="CAI5757389.1"/>
    <property type="molecule type" value="Genomic_DNA"/>
</dbReference>
<name>A0A9W4XG34_9ASCO</name>
<dbReference type="GO" id="GO:0000329">
    <property type="term" value="C:fungal-type vacuole membrane"/>
    <property type="evidence" value="ECO:0007669"/>
    <property type="project" value="TreeGrafter"/>
</dbReference>
<evidence type="ECO:0000256" key="1">
    <source>
        <dbReference type="ARBA" id="ARBA00022692"/>
    </source>
</evidence>
<feature type="transmembrane region" description="Helical" evidence="4">
    <location>
        <begin position="112"/>
        <end position="129"/>
    </location>
</feature>
<dbReference type="GO" id="GO:0005375">
    <property type="term" value="F:copper ion transmembrane transporter activity"/>
    <property type="evidence" value="ECO:0007669"/>
    <property type="project" value="UniProtKB-UniRule"/>
</dbReference>
<dbReference type="PANTHER" id="PTHR12483">
    <property type="entry name" value="SOLUTE CARRIER FAMILY 31 COPPER TRANSPORTERS"/>
    <property type="match status" value="1"/>
</dbReference>
<gene>
    <name evidence="5" type="ORF">CANVERA_P1903</name>
</gene>
<sequence length="166" mass="19451">MDHSSHLQGGMNHGDHSMPDMPHDMCSMNMLFTWDWKNSCIVFKWWHVKTFQQFVLSFFLIVIFSSLYEFIKNWILTWEYKQSNNLLGSSSSSITNQSTVKVNERRFKIKKSLLYGLQVFYSFLLMLVFMTYNGWYMIAVALGASLGHYIWGGVNNDSSIRNMSCH</sequence>